<reference evidence="5" key="1">
    <citation type="journal article" date="2019" name="Int. J. Syst. Evol. Microbiol.">
        <title>The Global Catalogue of Microorganisms (GCM) 10K type strain sequencing project: providing services to taxonomists for standard genome sequencing and annotation.</title>
        <authorList>
            <consortium name="The Broad Institute Genomics Platform"/>
            <consortium name="The Broad Institute Genome Sequencing Center for Infectious Disease"/>
            <person name="Wu L."/>
            <person name="Ma J."/>
        </authorList>
    </citation>
    <scope>NUCLEOTIDE SEQUENCE [LARGE SCALE GENOMIC DNA]</scope>
    <source>
        <strain evidence="5">KCTC 62195</strain>
    </source>
</reference>
<feature type="transmembrane region" description="Helical" evidence="1">
    <location>
        <begin position="220"/>
        <end position="236"/>
    </location>
</feature>
<dbReference type="EC" id="2.3.1.-" evidence="4"/>
<feature type="transmembrane region" description="Helical" evidence="1">
    <location>
        <begin position="165"/>
        <end position="183"/>
    </location>
</feature>
<accession>A0ABV7AY51</accession>
<keyword evidence="4" id="KW-0012">Acyltransferase</keyword>
<dbReference type="GO" id="GO:0016746">
    <property type="term" value="F:acyltransferase activity"/>
    <property type="evidence" value="ECO:0007669"/>
    <property type="project" value="UniProtKB-KW"/>
</dbReference>
<dbReference type="PANTHER" id="PTHR23028:SF53">
    <property type="entry name" value="ACYL_TRANSF_3 DOMAIN-CONTAINING PROTEIN"/>
    <property type="match status" value="1"/>
</dbReference>
<feature type="transmembrane region" description="Helical" evidence="1">
    <location>
        <begin position="130"/>
        <end position="153"/>
    </location>
</feature>
<keyword evidence="1" id="KW-0472">Membrane</keyword>
<feature type="domain" description="SGNH" evidence="3">
    <location>
        <begin position="406"/>
        <end position="621"/>
    </location>
</feature>
<evidence type="ECO:0000313" key="4">
    <source>
        <dbReference type="EMBL" id="MFC2974176.1"/>
    </source>
</evidence>
<dbReference type="RefSeq" id="WP_377816177.1">
    <property type="nucleotide sequence ID" value="NZ_JBHRSJ010000034.1"/>
</dbReference>
<organism evidence="4 5">
    <name type="scientific">Azotobacter bryophylli</name>
    <dbReference type="NCBI Taxonomy" id="1986537"/>
    <lineage>
        <taxon>Bacteria</taxon>
        <taxon>Pseudomonadati</taxon>
        <taxon>Pseudomonadota</taxon>
        <taxon>Gammaproteobacteria</taxon>
        <taxon>Pseudomonadales</taxon>
        <taxon>Pseudomonadaceae</taxon>
        <taxon>Azotobacter</taxon>
    </lineage>
</organism>
<gene>
    <name evidence="4" type="ORF">ACFOJE_18425</name>
</gene>
<evidence type="ECO:0000256" key="1">
    <source>
        <dbReference type="SAM" id="Phobius"/>
    </source>
</evidence>
<evidence type="ECO:0000259" key="3">
    <source>
        <dbReference type="Pfam" id="PF19040"/>
    </source>
</evidence>
<keyword evidence="1" id="KW-1133">Transmembrane helix</keyword>
<comment type="caution">
    <text evidence="4">The sequence shown here is derived from an EMBL/GenBank/DDBJ whole genome shotgun (WGS) entry which is preliminary data.</text>
</comment>
<keyword evidence="4" id="KW-0808">Transferase</keyword>
<feature type="transmembrane region" description="Helical" evidence="1">
    <location>
        <begin position="189"/>
        <end position="208"/>
    </location>
</feature>
<feature type="transmembrane region" description="Helical" evidence="1">
    <location>
        <begin position="7"/>
        <end position="25"/>
    </location>
</feature>
<feature type="transmembrane region" description="Helical" evidence="1">
    <location>
        <begin position="304"/>
        <end position="321"/>
    </location>
</feature>
<dbReference type="InterPro" id="IPR050879">
    <property type="entry name" value="Acyltransferase_3"/>
</dbReference>
<keyword evidence="5" id="KW-1185">Reference proteome</keyword>
<evidence type="ECO:0000259" key="2">
    <source>
        <dbReference type="Pfam" id="PF01757"/>
    </source>
</evidence>
<evidence type="ECO:0000313" key="5">
    <source>
        <dbReference type="Proteomes" id="UP001595457"/>
    </source>
</evidence>
<protein>
    <submittedName>
        <fullName evidence="4">Acyltransferase family protein</fullName>
        <ecNumber evidence="4">2.3.1.-</ecNumber>
    </submittedName>
</protein>
<proteinExistence type="predicted"/>
<feature type="transmembrane region" description="Helical" evidence="1">
    <location>
        <begin position="281"/>
        <end position="298"/>
    </location>
</feature>
<feature type="transmembrane region" description="Helical" evidence="1">
    <location>
        <begin position="342"/>
        <end position="360"/>
    </location>
</feature>
<dbReference type="Proteomes" id="UP001595457">
    <property type="component" value="Unassembled WGS sequence"/>
</dbReference>
<dbReference type="InterPro" id="IPR002656">
    <property type="entry name" value="Acyl_transf_3_dom"/>
</dbReference>
<name>A0ABV7AY51_9GAMM</name>
<sequence>MVFRTDINGLRAIAVLLVVFFHFGAPGANGGFVGVDVFFVISGFLMTGIIFSNVRKGKFSLFGFYLDRIRRIVPALTFLCLSMLIIGWFLLLPSEYQKLGTHTVSSLAFISNIVFWKESGYFEQASQDKWLLHTWSLSIEWQFYVFYPLFILYLKRILPTEKSRWIILAAALISFMLSVLASSRWPTSAFYLLPTRAWELLTGALVYLLPIQSSNRTGSILKLSGLALIAFSALYFSEETTWPGLFTTIPVLGAALVIAAPSSQSWLLGNRVCQFIGNTSYSIYLWHWPLFVWIYYFGLADDTAWITAAISTSILLGYLSYSFIERPARPSANTRSARRPPLMACSASIFAMLLGAIIFYSHGFTHRMSEEFKAATKELVMPSKNNGWCFYDVEKTAELPINGDGLKCTLGDRKSSFKGILFGDSFAGHYGPFWDQIGKNTAFQVNAVSTNWCYPSITQEFTGTIGRAYRQCLINRKYLTKNIAQFDFAIFAGSWGNVYRQNKMKGVYDAISLAAENTKLVVIMPAPTTFDVNVKNMYERSLLFGIDFDIDQFGRERDSAAREANKRLEQFSKQHPNVLFLRREALFNINGVPSDVTRDNIPYNLDEHGHISLYGSKMAAYSFMNSDSYPLLKERLFKARKGRPAKISSQLNGGI</sequence>
<dbReference type="PANTHER" id="PTHR23028">
    <property type="entry name" value="ACETYLTRANSFERASE"/>
    <property type="match status" value="1"/>
</dbReference>
<feature type="transmembrane region" description="Helical" evidence="1">
    <location>
        <begin position="72"/>
        <end position="91"/>
    </location>
</feature>
<dbReference type="EMBL" id="JBHRSJ010000034">
    <property type="protein sequence ID" value="MFC2974176.1"/>
    <property type="molecule type" value="Genomic_DNA"/>
</dbReference>
<feature type="transmembrane region" description="Helical" evidence="1">
    <location>
        <begin position="242"/>
        <end position="260"/>
    </location>
</feature>
<dbReference type="InterPro" id="IPR043968">
    <property type="entry name" value="SGNH"/>
</dbReference>
<keyword evidence="1" id="KW-0812">Transmembrane</keyword>
<dbReference type="Pfam" id="PF19040">
    <property type="entry name" value="SGNH"/>
    <property type="match status" value="1"/>
</dbReference>
<dbReference type="Pfam" id="PF01757">
    <property type="entry name" value="Acyl_transf_3"/>
    <property type="match status" value="1"/>
</dbReference>
<feature type="domain" description="Acyltransferase 3" evidence="2">
    <location>
        <begin position="6"/>
        <end position="319"/>
    </location>
</feature>
<feature type="transmembrane region" description="Helical" evidence="1">
    <location>
        <begin position="31"/>
        <end position="51"/>
    </location>
</feature>